<comment type="caution">
    <text evidence="7">The sequence shown here is derived from an EMBL/GenBank/DDBJ whole genome shotgun (WGS) entry which is preliminary data.</text>
</comment>
<evidence type="ECO:0000313" key="7">
    <source>
        <dbReference type="EMBL" id="RYC73746.1"/>
    </source>
</evidence>
<dbReference type="NCBIfam" id="TIGR03953">
    <property type="entry name" value="rplD_bact"/>
    <property type="match status" value="1"/>
</dbReference>
<evidence type="ECO:0000256" key="1">
    <source>
        <dbReference type="ARBA" id="ARBA00010528"/>
    </source>
</evidence>
<keyword evidence="2 5" id="KW-0689">Ribosomal protein</keyword>
<keyword evidence="5" id="KW-0694">RNA-binding</keyword>
<comment type="subunit">
    <text evidence="5">Part of the 50S ribosomal subunit.</text>
</comment>
<evidence type="ECO:0000313" key="8">
    <source>
        <dbReference type="Proteomes" id="UP001191004"/>
    </source>
</evidence>
<keyword evidence="3 5" id="KW-0687">Ribonucleoprotein</keyword>
<dbReference type="SUPFAM" id="SSF52166">
    <property type="entry name" value="Ribosomal protein L4"/>
    <property type="match status" value="1"/>
</dbReference>
<feature type="region of interest" description="Disordered" evidence="6">
    <location>
        <begin position="40"/>
        <end position="59"/>
    </location>
</feature>
<dbReference type="InterPro" id="IPR002136">
    <property type="entry name" value="Ribosomal_uL4"/>
</dbReference>
<comment type="similarity">
    <text evidence="1 5">Belongs to the universal ribosomal protein uL4 family.</text>
</comment>
<dbReference type="GO" id="GO:0005840">
    <property type="term" value="C:ribosome"/>
    <property type="evidence" value="ECO:0007669"/>
    <property type="project" value="UniProtKB-KW"/>
</dbReference>
<protein>
    <recommendedName>
        <fullName evidence="4 5">Large ribosomal subunit protein uL4</fullName>
    </recommendedName>
</protein>
<evidence type="ECO:0000256" key="6">
    <source>
        <dbReference type="SAM" id="MobiDB-lite"/>
    </source>
</evidence>
<keyword evidence="8" id="KW-1185">Reference proteome</keyword>
<comment type="function">
    <text evidence="5">Forms part of the polypeptide exit tunnel.</text>
</comment>
<gene>
    <name evidence="5 7" type="primary">rplD</name>
    <name evidence="7" type="ORF">G3KMM_00203</name>
</gene>
<accession>A0ABY0FLK5</accession>
<comment type="function">
    <text evidence="5">One of the primary rRNA binding proteins, this protein initially binds near the 5'-end of the 23S rRNA. It is important during the early stages of 50S assembly. It makes multiple contacts with different domains of the 23S rRNA in the assembled 50S subunit and ribosome.</text>
</comment>
<evidence type="ECO:0000256" key="5">
    <source>
        <dbReference type="HAMAP-Rule" id="MF_01328"/>
    </source>
</evidence>
<dbReference type="InterPro" id="IPR013005">
    <property type="entry name" value="Ribosomal_uL4-like"/>
</dbReference>
<evidence type="ECO:0000256" key="3">
    <source>
        <dbReference type="ARBA" id="ARBA00023274"/>
    </source>
</evidence>
<name>A0ABY0FLK5_9BACT</name>
<dbReference type="Proteomes" id="UP001191004">
    <property type="component" value="Unassembled WGS sequence"/>
</dbReference>
<keyword evidence="5" id="KW-0699">rRNA-binding</keyword>
<dbReference type="Pfam" id="PF00573">
    <property type="entry name" value="Ribosomal_L4"/>
    <property type="match status" value="1"/>
</dbReference>
<feature type="compositionally biased region" description="Basic residues" evidence="6">
    <location>
        <begin position="46"/>
        <end position="57"/>
    </location>
</feature>
<proteinExistence type="inferred from homology"/>
<evidence type="ECO:0000256" key="2">
    <source>
        <dbReference type="ARBA" id="ARBA00022980"/>
    </source>
</evidence>
<reference evidence="7 8" key="2">
    <citation type="journal article" date="2020" name="Cell Rep.">
        <title>Acquisition and Adaptation of Ultra-small Parasitic Reduced Genome Bacteria to Mammalian Hosts.</title>
        <authorList>
            <person name="McLean J.S."/>
            <person name="Bor B."/>
            <person name="Kerns K.A."/>
            <person name="Liu Q."/>
            <person name="To T.T."/>
            <person name="Solden L."/>
            <person name="Hendrickson E.L."/>
            <person name="Wrighton K."/>
            <person name="Shi W."/>
            <person name="He X."/>
        </authorList>
    </citation>
    <scope>NUCLEOTIDE SEQUENCE [LARGE SCALE GENOMIC DNA]</scope>
    <source>
        <strain evidence="7 8">TM7_KMM_G3_1_HOT_351</strain>
    </source>
</reference>
<reference evidence="7 8" key="1">
    <citation type="journal article" date="2018" name="bioRxiv">
        <title>Evidence of independent acquisition and adaption of ultra-small bacteria to human hosts across the highly diverse yet reduced genomes of the phylum Saccharibacteria.</title>
        <authorList>
            <person name="McLean J.S."/>
            <person name="Bor B."/>
            <person name="To T.T."/>
            <person name="Liu Q."/>
            <person name="Kearns K.A."/>
            <person name="Solden L.M."/>
            <person name="Wrighton K.C."/>
            <person name="He X."/>
            <person name="Shi W."/>
        </authorList>
    </citation>
    <scope>NUCLEOTIDE SEQUENCE [LARGE SCALE GENOMIC DNA]</scope>
    <source>
        <strain evidence="7 8">TM7_KMM_G3_1_HOT_351</strain>
    </source>
</reference>
<dbReference type="HAMAP" id="MF_01328_B">
    <property type="entry name" value="Ribosomal_uL4_B"/>
    <property type="match status" value="1"/>
</dbReference>
<dbReference type="Gene3D" id="3.40.1370.10">
    <property type="match status" value="1"/>
</dbReference>
<dbReference type="PANTHER" id="PTHR10746">
    <property type="entry name" value="50S RIBOSOMAL PROTEIN L4"/>
    <property type="match status" value="1"/>
</dbReference>
<sequence length="200" mass="21979">MADLNPEIFNLEVTNHELVKLAYDAYLANSRSSHAKTLKRGEVRGGGKKPWKQKGTGRARFGSTRNPIWRHGGVAGGRTGEENFTKKLSKNAKRTAVMQALSMKNTAKAIQVIDTLGIKDGKVKEVIKTLTDLKVAPKNVLIVVPEKDELTLRATNNIAFAKVVRPTFLNVFDIMNADTIVIVKDAVASIDNWLIGKENA</sequence>
<dbReference type="InterPro" id="IPR023574">
    <property type="entry name" value="Ribosomal_uL4_dom_sf"/>
</dbReference>
<dbReference type="PANTHER" id="PTHR10746:SF6">
    <property type="entry name" value="LARGE RIBOSOMAL SUBUNIT PROTEIN UL4M"/>
    <property type="match status" value="1"/>
</dbReference>
<organism evidence="7 8">
    <name type="scientific">Candidatus Nanosyncoccus nanoralicus</name>
    <dbReference type="NCBI Taxonomy" id="2171996"/>
    <lineage>
        <taxon>Bacteria</taxon>
        <taxon>Candidatus Saccharimonadota</taxon>
        <taxon>Candidatus Nanosyncoccalia</taxon>
        <taxon>Candidatus Nanosyncoccales</taxon>
        <taxon>Candidatus Nanosyncoccaceae</taxon>
        <taxon>Candidatus Nanosyncoccus</taxon>
    </lineage>
</organism>
<dbReference type="EMBL" id="PRLL01000004">
    <property type="protein sequence ID" value="RYC73746.1"/>
    <property type="molecule type" value="Genomic_DNA"/>
</dbReference>
<dbReference type="RefSeq" id="WP_129604296.1">
    <property type="nucleotide sequence ID" value="NZ_PRLL01000004.1"/>
</dbReference>
<evidence type="ECO:0000256" key="4">
    <source>
        <dbReference type="ARBA" id="ARBA00035244"/>
    </source>
</evidence>